<sequence length="118" mass="13503">MTVSVLGTEYTIEVKKYDEDEAFERRSIDGYCDWLTKKIVVCDMSTYKGWEHETKEIISASEKKTLRHEIVHAFFDESGLGSNTFSVDGPWATNEEMVDWIAVQGPKIYKAWQEAGAV</sequence>
<organism evidence="1 2">
    <name type="scientific">Flavonifractor plautii</name>
    <name type="common">Fusobacterium plautii</name>
    <dbReference type="NCBI Taxonomy" id="292800"/>
    <lineage>
        <taxon>Bacteria</taxon>
        <taxon>Bacillati</taxon>
        <taxon>Bacillota</taxon>
        <taxon>Clostridia</taxon>
        <taxon>Eubacteriales</taxon>
        <taxon>Oscillospiraceae</taxon>
        <taxon>Flavonifractor</taxon>
    </lineage>
</organism>
<proteinExistence type="predicted"/>
<evidence type="ECO:0008006" key="3">
    <source>
        <dbReference type="Google" id="ProtNLM"/>
    </source>
</evidence>
<protein>
    <recommendedName>
        <fullName evidence="3">Phage metallopeptidase domain-containing protein</fullName>
    </recommendedName>
</protein>
<accession>A0AAX1KGC0</accession>
<dbReference type="AlphaFoldDB" id="A0AAX1KGC0"/>
<dbReference type="EMBL" id="CP065315">
    <property type="protein sequence ID" value="QQR04927.1"/>
    <property type="molecule type" value="Genomic_DNA"/>
</dbReference>
<name>A0AAX1KGC0_FLAPL</name>
<evidence type="ECO:0000313" key="2">
    <source>
        <dbReference type="Proteomes" id="UP000595792"/>
    </source>
</evidence>
<dbReference type="RefSeq" id="WP_065535273.1">
    <property type="nucleotide sequence ID" value="NZ_CP015406.2"/>
</dbReference>
<reference evidence="1 2" key="1">
    <citation type="submission" date="2020-11" db="EMBL/GenBank/DDBJ databases">
        <title>Closed and high quality bacterial genomes of the OMM12 community.</title>
        <authorList>
            <person name="Marbouty M."/>
            <person name="Lamy-Besnier Q."/>
            <person name="Debarbieux L."/>
            <person name="Koszul R."/>
        </authorList>
    </citation>
    <scope>NUCLEOTIDE SEQUENCE [LARGE SCALE GENOMIC DNA]</scope>
    <source>
        <strain evidence="1 2">YL31</strain>
    </source>
</reference>
<dbReference type="KEGG" id="fpla:A4U99_14435"/>
<evidence type="ECO:0000313" key="1">
    <source>
        <dbReference type="EMBL" id="QQR04927.1"/>
    </source>
</evidence>
<gene>
    <name evidence="1" type="ORF">I5Q84_13185</name>
</gene>
<dbReference type="Proteomes" id="UP000595792">
    <property type="component" value="Chromosome"/>
</dbReference>